<name>A0A8C6ICV6_MUSSI</name>
<keyword evidence="3" id="KW-1185">Reference proteome</keyword>
<evidence type="ECO:0000256" key="1">
    <source>
        <dbReference type="SAM" id="MobiDB-lite"/>
    </source>
</evidence>
<evidence type="ECO:0000313" key="2">
    <source>
        <dbReference type="Ensembl" id="ENSMSIP00000035320.1"/>
    </source>
</evidence>
<protein>
    <submittedName>
        <fullName evidence="2">Uncharacterized protein</fullName>
    </submittedName>
</protein>
<reference evidence="2" key="1">
    <citation type="submission" date="2025-08" db="UniProtKB">
        <authorList>
            <consortium name="Ensembl"/>
        </authorList>
    </citation>
    <scope>IDENTIFICATION</scope>
</reference>
<feature type="compositionally biased region" description="Basic and acidic residues" evidence="1">
    <location>
        <begin position="23"/>
        <end position="34"/>
    </location>
</feature>
<dbReference type="GeneTree" id="ENSGT00960000187139"/>
<evidence type="ECO:0000313" key="3">
    <source>
        <dbReference type="Proteomes" id="UP000694415"/>
    </source>
</evidence>
<sequence length="72" mass="7910">PDKAYSVILVARLTYLQAHVEHHGSHDVEVRKVDAQPPSQVKEDEQRAGQPLAEDPIGAGGGRARHVGWCQF</sequence>
<reference evidence="2" key="2">
    <citation type="submission" date="2025-09" db="UniProtKB">
        <authorList>
            <consortium name="Ensembl"/>
        </authorList>
    </citation>
    <scope>IDENTIFICATION</scope>
</reference>
<accession>A0A8C6ICV6</accession>
<dbReference type="Ensembl" id="ENSMSIT00000044495.1">
    <property type="protein sequence ID" value="ENSMSIP00000035320.1"/>
    <property type="gene ID" value="ENSMSIG00000029413.1"/>
</dbReference>
<dbReference type="Proteomes" id="UP000694415">
    <property type="component" value="Unplaced"/>
</dbReference>
<feature type="region of interest" description="Disordered" evidence="1">
    <location>
        <begin position="23"/>
        <end position="60"/>
    </location>
</feature>
<proteinExistence type="predicted"/>
<dbReference type="AlphaFoldDB" id="A0A8C6ICV6"/>
<organism evidence="2 3">
    <name type="scientific">Mus spicilegus</name>
    <name type="common">Mound-building mouse</name>
    <dbReference type="NCBI Taxonomy" id="10103"/>
    <lineage>
        <taxon>Eukaryota</taxon>
        <taxon>Metazoa</taxon>
        <taxon>Chordata</taxon>
        <taxon>Craniata</taxon>
        <taxon>Vertebrata</taxon>
        <taxon>Euteleostomi</taxon>
        <taxon>Mammalia</taxon>
        <taxon>Eutheria</taxon>
        <taxon>Euarchontoglires</taxon>
        <taxon>Glires</taxon>
        <taxon>Rodentia</taxon>
        <taxon>Myomorpha</taxon>
        <taxon>Muroidea</taxon>
        <taxon>Muridae</taxon>
        <taxon>Murinae</taxon>
        <taxon>Mus</taxon>
        <taxon>Mus</taxon>
    </lineage>
</organism>